<dbReference type="RefSeq" id="WP_114801285.1">
    <property type="nucleotide sequence ID" value="NZ_QQAV01000001.1"/>
</dbReference>
<protein>
    <submittedName>
        <fullName evidence="1">SIR2-like protein</fullName>
    </submittedName>
</protein>
<dbReference type="Pfam" id="PF13289">
    <property type="entry name" value="SIR2_2"/>
    <property type="match status" value="1"/>
</dbReference>
<evidence type="ECO:0000313" key="2">
    <source>
        <dbReference type="Proteomes" id="UP000255265"/>
    </source>
</evidence>
<keyword evidence="2" id="KW-1185">Reference proteome</keyword>
<dbReference type="Proteomes" id="UP000255265">
    <property type="component" value="Unassembled WGS sequence"/>
</dbReference>
<gene>
    <name evidence="1" type="ORF">DFR41_10110</name>
</gene>
<dbReference type="EMBL" id="QQAV01000001">
    <property type="protein sequence ID" value="RDI28258.1"/>
    <property type="molecule type" value="Genomic_DNA"/>
</dbReference>
<dbReference type="OrthoDB" id="2077946at2"/>
<organism evidence="1 2">
    <name type="scientific">Pseudacidovorax intermedius</name>
    <dbReference type="NCBI Taxonomy" id="433924"/>
    <lineage>
        <taxon>Bacteria</taxon>
        <taxon>Pseudomonadati</taxon>
        <taxon>Pseudomonadota</taxon>
        <taxon>Betaproteobacteria</taxon>
        <taxon>Burkholderiales</taxon>
        <taxon>Comamonadaceae</taxon>
        <taxon>Pseudacidovorax</taxon>
    </lineage>
</organism>
<accession>A0A370FR95</accession>
<dbReference type="InterPro" id="IPR029035">
    <property type="entry name" value="DHS-like_NAD/FAD-binding_dom"/>
</dbReference>
<name>A0A370FR95_9BURK</name>
<sequence>MNAQAESWCKVDGHADYELFEDFNAWIDAGEINLELPLLRGLGNVGLSNPSKAFFAGDREAYEQALQAYRGQRRNEVLSRDHLIELYGDEDGQHWFERNEQRFEQLVECLAAQEMVPFVGAGVSAGGGFPTWANHLRQQGRTAGLAQPQVEAWLAQGDYESVIADIEQRHGRDVFAQEIRDVFGKRGRIQDITLLISELFTDTLVTTNYDRLLEQVYDTGDGSYIQVLDGTTAMTVVPDPKCVTLIKIHGDFADPAHCILGKAQYDAAYGAGTLDLQLPVPKILARFYRNNSLLFLGCNLRNDRTLQVFLATKLAAGDALLPRHFCIDQVPVQLADLTVRNAELARLGITAIWYPEKQYQFVDDILRLAKSELNYKKSQVARAKHFMPKAMREMAAMPDPAAA</sequence>
<comment type="caution">
    <text evidence="1">The sequence shown here is derived from an EMBL/GenBank/DDBJ whole genome shotgun (WGS) entry which is preliminary data.</text>
</comment>
<dbReference type="SUPFAM" id="SSF52467">
    <property type="entry name" value="DHS-like NAD/FAD-binding domain"/>
    <property type="match status" value="1"/>
</dbReference>
<proteinExistence type="predicted"/>
<reference evidence="1 2" key="1">
    <citation type="submission" date="2018-07" db="EMBL/GenBank/DDBJ databases">
        <title>Genomic Encyclopedia of Type Strains, Phase IV (KMG-IV): sequencing the most valuable type-strain genomes for metagenomic binning, comparative biology and taxonomic classification.</title>
        <authorList>
            <person name="Goeker M."/>
        </authorList>
    </citation>
    <scope>NUCLEOTIDE SEQUENCE [LARGE SCALE GENOMIC DNA]</scope>
    <source>
        <strain evidence="1 2">DSM 21352</strain>
    </source>
</reference>
<evidence type="ECO:0000313" key="1">
    <source>
        <dbReference type="EMBL" id="RDI28258.1"/>
    </source>
</evidence>
<dbReference type="AlphaFoldDB" id="A0A370FR95"/>